<evidence type="ECO:0000256" key="1">
    <source>
        <dbReference type="ARBA" id="ARBA00001971"/>
    </source>
</evidence>
<dbReference type="EMBL" id="CP063413">
    <property type="protein sequence ID" value="QSZ37806.1"/>
    <property type="molecule type" value="Genomic_DNA"/>
</dbReference>
<sequence>MSSASLLPSIDKIVVLSLFSFIFYYAVFAIYNVYFSPLSKFPGPKRLAISRLPLIRYVILGTTYKYFDRLHEKYGPVVRIAPDELITILPEAWKDVYTRRPLLTKDPFSLTPPMNGADSLFTATGDTHVRIRRNFANAFSDKALREQSKIIEGYIELLLQRLRRVTAKNASGEVDLAKFFGYLSLDVYADLMFGESFHGLEGDNEHSWVLGFFLGAKFGSVRNSIQRFHPLEVIFGWIFLRLTSKMRAHNWKVATDRITHRLEMGDLGSERSDFVSPIIGNVNELEGGSGITRRELNTNGLAIVIAGCQLPTVALATACYFLMKYPETMAILTEEVRSHYSEEKEINVQSTIGLSYLEAVINETLRIHHPTPNQLPRNVPPEGAAIAGQWVPGGTIIGVAMQAAQTSPLNFFEPKVFHPERFLPESHPLYDARFARDNREAFKPFSTGPRNCMGGKTFLALARVTLARMAWNFEMELGDRNDCNWTDQRAYLVFEPKALHVRLKERCV</sequence>
<evidence type="ECO:0000256" key="5">
    <source>
        <dbReference type="ARBA" id="ARBA00023004"/>
    </source>
</evidence>
<evidence type="ECO:0000256" key="6">
    <source>
        <dbReference type="ARBA" id="ARBA00023026"/>
    </source>
</evidence>
<comment type="cofactor">
    <cofactor evidence="1 7">
        <name>heme</name>
        <dbReference type="ChEBI" id="CHEBI:30413"/>
    </cofactor>
</comment>
<proteinExistence type="inferred from homology"/>
<dbReference type="InterPro" id="IPR002401">
    <property type="entry name" value="Cyt_P450_E_grp-I"/>
</dbReference>
<dbReference type="GO" id="GO:0004497">
    <property type="term" value="F:monooxygenase activity"/>
    <property type="evidence" value="ECO:0007669"/>
    <property type="project" value="UniProtKB-KW"/>
</dbReference>
<dbReference type="OrthoDB" id="1470350at2759"/>
<dbReference type="PRINTS" id="PR00463">
    <property type="entry name" value="EP450I"/>
</dbReference>
<evidence type="ECO:0000256" key="7">
    <source>
        <dbReference type="PIRSR" id="PIRSR602401-1"/>
    </source>
</evidence>
<dbReference type="GO" id="GO:0020037">
    <property type="term" value="F:heme binding"/>
    <property type="evidence" value="ECO:0007669"/>
    <property type="project" value="InterPro"/>
</dbReference>
<dbReference type="InterPro" id="IPR001128">
    <property type="entry name" value="Cyt_P450"/>
</dbReference>
<keyword evidence="9" id="KW-0472">Membrane</keyword>
<dbReference type="InterPro" id="IPR017972">
    <property type="entry name" value="Cyt_P450_CS"/>
</dbReference>
<dbReference type="GO" id="GO:0016705">
    <property type="term" value="F:oxidoreductase activity, acting on paired donors, with incorporation or reduction of molecular oxygen"/>
    <property type="evidence" value="ECO:0007669"/>
    <property type="project" value="InterPro"/>
</dbReference>
<dbReference type="PANTHER" id="PTHR24305">
    <property type="entry name" value="CYTOCHROME P450"/>
    <property type="match status" value="1"/>
</dbReference>
<evidence type="ECO:0000256" key="2">
    <source>
        <dbReference type="ARBA" id="ARBA00010617"/>
    </source>
</evidence>
<evidence type="ECO:0000256" key="4">
    <source>
        <dbReference type="ARBA" id="ARBA00022723"/>
    </source>
</evidence>
<evidence type="ECO:0008006" key="12">
    <source>
        <dbReference type="Google" id="ProtNLM"/>
    </source>
</evidence>
<keyword evidence="6" id="KW-0843">Virulence</keyword>
<dbReference type="SUPFAM" id="SSF48264">
    <property type="entry name" value="Cytochrome P450"/>
    <property type="match status" value="1"/>
</dbReference>
<keyword evidence="3 7" id="KW-0349">Heme</keyword>
<feature type="binding site" description="axial binding residue" evidence="7">
    <location>
        <position position="452"/>
    </location>
    <ligand>
        <name>heme</name>
        <dbReference type="ChEBI" id="CHEBI:30413"/>
    </ligand>
    <ligandPart>
        <name>Fe</name>
        <dbReference type="ChEBI" id="CHEBI:18248"/>
    </ligandPart>
</feature>
<dbReference type="CDD" id="cd11058">
    <property type="entry name" value="CYP60B-like"/>
    <property type="match status" value="1"/>
</dbReference>
<evidence type="ECO:0000256" key="8">
    <source>
        <dbReference type="RuleBase" id="RU000461"/>
    </source>
</evidence>
<dbReference type="GO" id="GO:0005506">
    <property type="term" value="F:iron ion binding"/>
    <property type="evidence" value="ECO:0007669"/>
    <property type="project" value="InterPro"/>
</dbReference>
<dbReference type="AlphaFoldDB" id="A0A8A3PST2"/>
<protein>
    <recommendedName>
        <fullName evidence="12">Cytochrome P450</fullName>
    </recommendedName>
</protein>
<evidence type="ECO:0000256" key="9">
    <source>
        <dbReference type="SAM" id="Phobius"/>
    </source>
</evidence>
<keyword evidence="9" id="KW-0812">Transmembrane</keyword>
<dbReference type="PANTHER" id="PTHR24305:SF210">
    <property type="entry name" value="CYTOCHROME P450 MONOOXYGENASE ASQL-RELATED"/>
    <property type="match status" value="1"/>
</dbReference>
<keyword evidence="5 7" id="KW-0408">Iron</keyword>
<evidence type="ECO:0000256" key="3">
    <source>
        <dbReference type="ARBA" id="ARBA00022617"/>
    </source>
</evidence>
<dbReference type="Gene3D" id="1.10.630.10">
    <property type="entry name" value="Cytochrome P450"/>
    <property type="match status" value="1"/>
</dbReference>
<feature type="transmembrane region" description="Helical" evidence="9">
    <location>
        <begin position="13"/>
        <end position="35"/>
    </location>
</feature>
<dbReference type="PROSITE" id="PS00086">
    <property type="entry name" value="CYTOCHROME_P450"/>
    <property type="match status" value="1"/>
</dbReference>
<name>A0A8A3PST2_9HELO</name>
<organism evidence="10 11">
    <name type="scientific">Monilinia vaccinii-corymbosi</name>
    <dbReference type="NCBI Taxonomy" id="61207"/>
    <lineage>
        <taxon>Eukaryota</taxon>
        <taxon>Fungi</taxon>
        <taxon>Dikarya</taxon>
        <taxon>Ascomycota</taxon>
        <taxon>Pezizomycotina</taxon>
        <taxon>Leotiomycetes</taxon>
        <taxon>Helotiales</taxon>
        <taxon>Sclerotiniaceae</taxon>
        <taxon>Monilinia</taxon>
    </lineage>
</organism>
<evidence type="ECO:0000313" key="10">
    <source>
        <dbReference type="EMBL" id="QSZ37806.1"/>
    </source>
</evidence>
<comment type="similarity">
    <text evidence="2 8">Belongs to the cytochrome P450 family.</text>
</comment>
<keyword evidence="8" id="KW-0560">Oxidoreductase</keyword>
<keyword evidence="8" id="KW-0503">Monooxygenase</keyword>
<dbReference type="InterPro" id="IPR036396">
    <property type="entry name" value="Cyt_P450_sf"/>
</dbReference>
<accession>A0A8A3PST2</accession>
<gene>
    <name evidence="10" type="ORF">DSL72_008906</name>
</gene>
<keyword evidence="9" id="KW-1133">Transmembrane helix</keyword>
<keyword evidence="11" id="KW-1185">Reference proteome</keyword>
<dbReference type="Pfam" id="PF00067">
    <property type="entry name" value="p450"/>
    <property type="match status" value="1"/>
</dbReference>
<dbReference type="Proteomes" id="UP000672032">
    <property type="component" value="Chromosome 9"/>
</dbReference>
<dbReference type="InterPro" id="IPR050121">
    <property type="entry name" value="Cytochrome_P450_monoxygenase"/>
</dbReference>
<reference evidence="10" key="1">
    <citation type="submission" date="2020-10" db="EMBL/GenBank/DDBJ databases">
        <title>Genome Sequence of Monilinia vaccinii-corymbosi Sheds Light on Mummy Berry Disease Infection of Blueberry and Mating Type.</title>
        <authorList>
            <person name="Yow A.G."/>
            <person name="Zhang Y."/>
            <person name="Bansal K."/>
            <person name="Eacker S.M."/>
            <person name="Sullivan S."/>
            <person name="Liachko I."/>
            <person name="Cubeta M.A."/>
            <person name="Rollins J.A."/>
            <person name="Ashrafi H."/>
        </authorList>
    </citation>
    <scope>NUCLEOTIDE SEQUENCE</scope>
    <source>
        <strain evidence="10">RL-1</strain>
    </source>
</reference>
<keyword evidence="4 7" id="KW-0479">Metal-binding</keyword>
<evidence type="ECO:0000313" key="11">
    <source>
        <dbReference type="Proteomes" id="UP000672032"/>
    </source>
</evidence>